<name>A0ABQ8GU97_9PEZI</name>
<dbReference type="EMBL" id="JAGTJR010000001">
    <property type="protein sequence ID" value="KAH7064838.1"/>
    <property type="molecule type" value="Genomic_DNA"/>
</dbReference>
<comment type="caution">
    <text evidence="2">The sequence shown here is derived from an EMBL/GenBank/DDBJ whole genome shotgun (WGS) entry which is preliminary data.</text>
</comment>
<gene>
    <name evidence="2" type="ORF">B0J12DRAFT_638131</name>
</gene>
<sequence length="148" mass="15600">MSNAIRFIASKGSKSTSAGSVSLACHVKPGASAKREGINSVSDDGVELCVSAQAKEGEANKAVQKLFAKVRRLSSFPTITVVNYGPGRPCARLSLATPVFPSMLRFFAGRGRTRAGCIHPAADGTSMHPSAPLLKRHAKGSMCRYAYC</sequence>
<organism evidence="2 3">
    <name type="scientific">Macrophomina phaseolina</name>
    <dbReference type="NCBI Taxonomy" id="35725"/>
    <lineage>
        <taxon>Eukaryota</taxon>
        <taxon>Fungi</taxon>
        <taxon>Dikarya</taxon>
        <taxon>Ascomycota</taxon>
        <taxon>Pezizomycotina</taxon>
        <taxon>Dothideomycetes</taxon>
        <taxon>Dothideomycetes incertae sedis</taxon>
        <taxon>Botryosphaeriales</taxon>
        <taxon>Botryosphaeriaceae</taxon>
        <taxon>Macrophomina</taxon>
    </lineage>
</organism>
<dbReference type="InterPro" id="IPR036591">
    <property type="entry name" value="YggU-like_sf"/>
</dbReference>
<evidence type="ECO:0008006" key="4">
    <source>
        <dbReference type="Google" id="ProtNLM"/>
    </source>
</evidence>
<dbReference type="Proteomes" id="UP000774617">
    <property type="component" value="Unassembled WGS sequence"/>
</dbReference>
<accession>A0ABQ8GU97</accession>
<reference evidence="2 3" key="1">
    <citation type="journal article" date="2021" name="Nat. Commun.">
        <title>Genetic determinants of endophytism in the Arabidopsis root mycobiome.</title>
        <authorList>
            <person name="Mesny F."/>
            <person name="Miyauchi S."/>
            <person name="Thiergart T."/>
            <person name="Pickel B."/>
            <person name="Atanasova L."/>
            <person name="Karlsson M."/>
            <person name="Huettel B."/>
            <person name="Barry K.W."/>
            <person name="Haridas S."/>
            <person name="Chen C."/>
            <person name="Bauer D."/>
            <person name="Andreopoulos W."/>
            <person name="Pangilinan J."/>
            <person name="LaButti K."/>
            <person name="Riley R."/>
            <person name="Lipzen A."/>
            <person name="Clum A."/>
            <person name="Drula E."/>
            <person name="Henrissat B."/>
            <person name="Kohler A."/>
            <person name="Grigoriev I.V."/>
            <person name="Martin F.M."/>
            <person name="Hacquard S."/>
        </authorList>
    </citation>
    <scope>NUCLEOTIDE SEQUENCE [LARGE SCALE GENOMIC DNA]</scope>
    <source>
        <strain evidence="2 3">MPI-SDFR-AT-0080</strain>
    </source>
</reference>
<evidence type="ECO:0000313" key="3">
    <source>
        <dbReference type="Proteomes" id="UP000774617"/>
    </source>
</evidence>
<dbReference type="SUPFAM" id="SSF69786">
    <property type="entry name" value="YggU-like"/>
    <property type="match status" value="1"/>
</dbReference>
<proteinExistence type="inferred from homology"/>
<comment type="similarity">
    <text evidence="1">Belongs to the UPF0235 family.</text>
</comment>
<dbReference type="SMART" id="SM01152">
    <property type="entry name" value="DUF167"/>
    <property type="match status" value="1"/>
</dbReference>
<evidence type="ECO:0000256" key="1">
    <source>
        <dbReference type="ARBA" id="ARBA00010364"/>
    </source>
</evidence>
<keyword evidence="3" id="KW-1185">Reference proteome</keyword>
<evidence type="ECO:0000313" key="2">
    <source>
        <dbReference type="EMBL" id="KAH7064838.1"/>
    </source>
</evidence>
<dbReference type="PROSITE" id="PS51257">
    <property type="entry name" value="PROKAR_LIPOPROTEIN"/>
    <property type="match status" value="1"/>
</dbReference>
<protein>
    <recommendedName>
        <fullName evidence="4">YggU family protein</fullName>
    </recommendedName>
</protein>
<dbReference type="InterPro" id="IPR003746">
    <property type="entry name" value="DUF167"/>
</dbReference>
<dbReference type="Gene3D" id="3.30.1200.10">
    <property type="entry name" value="YggU-like"/>
    <property type="match status" value="1"/>
</dbReference>
<dbReference type="Pfam" id="PF02594">
    <property type="entry name" value="DUF167"/>
    <property type="match status" value="1"/>
</dbReference>